<protein>
    <submittedName>
        <fullName evidence="1">Uncharacterized protein</fullName>
    </submittedName>
</protein>
<reference evidence="1 2" key="1">
    <citation type="journal article" date="2019" name="Genome Biol. Evol.">
        <title>Day and night: Metabolic profiles and evolutionary relationships of six axenic non-marine cyanobacteria.</title>
        <authorList>
            <person name="Will S.E."/>
            <person name="Henke P."/>
            <person name="Boedeker C."/>
            <person name="Huang S."/>
            <person name="Brinkmann H."/>
            <person name="Rohde M."/>
            <person name="Jarek M."/>
            <person name="Friedl T."/>
            <person name="Seufert S."/>
            <person name="Schumacher M."/>
            <person name="Overmann J."/>
            <person name="Neumann-Schaal M."/>
            <person name="Petersen J."/>
        </authorList>
    </citation>
    <scope>NUCLEOTIDE SEQUENCE [LARGE SCALE GENOMIC DNA]</scope>
    <source>
        <strain evidence="1 2">PCC 6912</strain>
    </source>
</reference>
<evidence type="ECO:0000313" key="2">
    <source>
        <dbReference type="Proteomes" id="UP000268857"/>
    </source>
</evidence>
<accession>A0A3S5K277</accession>
<comment type="caution">
    <text evidence="1">The sequence shown here is derived from an EMBL/GenBank/DDBJ whole genome shotgun (WGS) entry which is preliminary data.</text>
</comment>
<gene>
    <name evidence="1" type="ORF">PCC6912_25460</name>
</gene>
<dbReference type="AlphaFoldDB" id="A0A3S5K277"/>
<evidence type="ECO:0000313" key="1">
    <source>
        <dbReference type="EMBL" id="RUR83172.1"/>
    </source>
</evidence>
<organism evidence="1 2">
    <name type="scientific">Chlorogloeopsis fritschii PCC 6912</name>
    <dbReference type="NCBI Taxonomy" id="211165"/>
    <lineage>
        <taxon>Bacteria</taxon>
        <taxon>Bacillati</taxon>
        <taxon>Cyanobacteriota</taxon>
        <taxon>Cyanophyceae</taxon>
        <taxon>Nostocales</taxon>
        <taxon>Chlorogloeopsidaceae</taxon>
        <taxon>Chlorogloeopsis</taxon>
    </lineage>
</organism>
<proteinExistence type="predicted"/>
<sequence length="66" mass="7757">MSTQDKARALMQRHYQQVKHRQQSMLGRTGQELGMPVEIANYWNPIQGKLNPMARVLYDRNHVTFS</sequence>
<dbReference type="OrthoDB" id="517878at2"/>
<dbReference type="Proteomes" id="UP000268857">
    <property type="component" value="Unassembled WGS sequence"/>
</dbReference>
<dbReference type="EMBL" id="RSCJ01000008">
    <property type="protein sequence ID" value="RUR83172.1"/>
    <property type="molecule type" value="Genomic_DNA"/>
</dbReference>
<dbReference type="STRING" id="211165.GCA_000317285_00438"/>
<name>A0A3S5K277_CHLFR</name>
<dbReference type="RefSeq" id="WP_016873016.1">
    <property type="nucleotide sequence ID" value="NZ_AJLN01000037.1"/>
</dbReference>
<keyword evidence="2" id="KW-1185">Reference proteome</keyword>